<organism evidence="2 3">
    <name type="scientific">Planococcus antarcticus DSM 14505</name>
    <dbReference type="NCBI Taxonomy" id="1185653"/>
    <lineage>
        <taxon>Bacteria</taxon>
        <taxon>Bacillati</taxon>
        <taxon>Bacillota</taxon>
        <taxon>Bacilli</taxon>
        <taxon>Bacillales</taxon>
        <taxon>Caryophanaceae</taxon>
        <taxon>Planococcus</taxon>
    </lineage>
</organism>
<feature type="transmembrane region" description="Helical" evidence="1">
    <location>
        <begin position="6"/>
        <end position="24"/>
    </location>
</feature>
<evidence type="ECO:0000313" key="3">
    <source>
        <dbReference type="Proteomes" id="UP000004725"/>
    </source>
</evidence>
<dbReference type="AlphaFoldDB" id="A0AA87IIJ2"/>
<keyword evidence="1" id="KW-0812">Transmembrane</keyword>
<keyword evidence="1" id="KW-0472">Membrane</keyword>
<protein>
    <submittedName>
        <fullName evidence="2">Uncharacterized protein</fullName>
    </submittedName>
</protein>
<keyword evidence="1" id="KW-1133">Transmembrane helix</keyword>
<dbReference type="RefSeq" id="WP_006831273.1">
    <property type="nucleotide sequence ID" value="NZ_AJYB01000079.1"/>
</dbReference>
<evidence type="ECO:0000313" key="2">
    <source>
        <dbReference type="EMBL" id="EIM05365.1"/>
    </source>
</evidence>
<dbReference type="EMBL" id="AJYB01000079">
    <property type="protein sequence ID" value="EIM05365.1"/>
    <property type="molecule type" value="Genomic_DNA"/>
</dbReference>
<comment type="caution">
    <text evidence="2">The sequence shown here is derived from an EMBL/GenBank/DDBJ whole genome shotgun (WGS) entry which is preliminary data.</text>
</comment>
<accession>A0AA87IIJ2</accession>
<name>A0AA87IIJ2_9BACL</name>
<reference evidence="2 3" key="1">
    <citation type="journal article" date="2012" name="J. Bacteriol.">
        <title>Genome Sequence of the Antarctic Psychrophile Bacterium Planococcus antarcticus DSM 14505.</title>
        <authorList>
            <person name="Margolles A."/>
            <person name="Gueimonde M."/>
            <person name="Sanchez B."/>
        </authorList>
    </citation>
    <scope>NUCLEOTIDE SEQUENCE [LARGE SCALE GENOMIC DNA]</scope>
    <source>
        <strain evidence="2 3">DSM 14505</strain>
    </source>
</reference>
<proteinExistence type="predicted"/>
<sequence length="51" mass="6228">MLWLKFGLFLVALFGAIWLVKWVLRKIFNIEKETTNWFSNNHVNHLHKKMD</sequence>
<evidence type="ECO:0000256" key="1">
    <source>
        <dbReference type="SAM" id="Phobius"/>
    </source>
</evidence>
<dbReference type="Proteomes" id="UP000004725">
    <property type="component" value="Unassembled WGS sequence"/>
</dbReference>
<gene>
    <name evidence="2" type="ORF">A1A1_16625</name>
</gene>